<evidence type="ECO:0000256" key="1">
    <source>
        <dbReference type="PROSITE-ProRule" id="PRU00339"/>
    </source>
</evidence>
<keyword evidence="6" id="KW-1185">Reference proteome</keyword>
<evidence type="ECO:0000256" key="2">
    <source>
        <dbReference type="SAM" id="MobiDB-lite"/>
    </source>
</evidence>
<keyword evidence="1" id="KW-0802">TPR repeat</keyword>
<feature type="compositionally biased region" description="Acidic residues" evidence="2">
    <location>
        <begin position="520"/>
        <end position="545"/>
    </location>
</feature>
<dbReference type="InterPro" id="IPR011464">
    <property type="entry name" value="DUF1570"/>
</dbReference>
<protein>
    <submittedName>
        <fullName evidence="5">DUF1570 domain-containing protein</fullName>
    </submittedName>
</protein>
<name>A0A9X2J1X3_9SPHN</name>
<feature type="signal peptide" evidence="3">
    <location>
        <begin position="1"/>
        <end position="25"/>
    </location>
</feature>
<sequence length="545" mass="59878">MVDLKKTLAAMAAGTAMLTATPAFADWMRAETPHFVIYADSNEREIERLARKLELFDGAVRSARGVPNIELATENKLTVYFVERVSDIRDQLGRGGGVAGFYNARASGAQAFVPMEAGSGEAESLNADVIFFHEYAHHLMYERLSGPIPAWLSEGWAEFFSTAQVDEGDAEVEIGRAAMHRAQAIRYLPTMPIQEMLSNEYDRRDGRKVASIYAWGWVMTHYLTFDEDRQGQLNAYLAGLAQGVPALEAAEAAFGNLDRLQGQMKSHAERHRIPYVKLPIEPLDDDAIEITELSDGFAAAMPHYMRSQAGVTKEMAEEVVTALRTVARLHHDDAMVFRALAEAEFDVGNYEAAGAAADRAIEIDPQLVDAHLYRAKAAMAMATDEEAPVDEDTRSELFSLARDHIGEARLLAPNDPHPLVLYYESFVEDDGFVPQDAWAGMIRAVQLAPFDRSLRFNVAQFLLNNGKPNDALFLLAPIALDAHGTSLAEMADAIVDKLREGDVDGARTAAAEYREKMEAGPEEAEGDGEDGDSEDGEGDGEALRF</sequence>
<dbReference type="AlphaFoldDB" id="A0A9X2J1X3"/>
<evidence type="ECO:0000256" key="3">
    <source>
        <dbReference type="SAM" id="SignalP"/>
    </source>
</evidence>
<dbReference type="EMBL" id="JAMSHT010000001">
    <property type="protein sequence ID" value="MCM8556435.1"/>
    <property type="molecule type" value="Genomic_DNA"/>
</dbReference>
<organism evidence="5 6">
    <name type="scientific">Sphingomicrobium sediminis</name>
    <dbReference type="NCBI Taxonomy" id="2950949"/>
    <lineage>
        <taxon>Bacteria</taxon>
        <taxon>Pseudomonadati</taxon>
        <taxon>Pseudomonadota</taxon>
        <taxon>Alphaproteobacteria</taxon>
        <taxon>Sphingomonadales</taxon>
        <taxon>Sphingomonadaceae</taxon>
        <taxon>Sphingomicrobium</taxon>
    </lineage>
</organism>
<dbReference type="PROSITE" id="PS50005">
    <property type="entry name" value="TPR"/>
    <property type="match status" value="1"/>
</dbReference>
<keyword evidence="3" id="KW-0732">Signal</keyword>
<dbReference type="Gene3D" id="1.25.40.10">
    <property type="entry name" value="Tetratricopeptide repeat domain"/>
    <property type="match status" value="1"/>
</dbReference>
<dbReference type="Proteomes" id="UP001155128">
    <property type="component" value="Unassembled WGS sequence"/>
</dbReference>
<evidence type="ECO:0000259" key="4">
    <source>
        <dbReference type="Pfam" id="PF07607"/>
    </source>
</evidence>
<dbReference type="InterPro" id="IPR011990">
    <property type="entry name" value="TPR-like_helical_dom_sf"/>
</dbReference>
<dbReference type="InterPro" id="IPR019734">
    <property type="entry name" value="TPR_rpt"/>
</dbReference>
<feature type="region of interest" description="Disordered" evidence="2">
    <location>
        <begin position="513"/>
        <end position="545"/>
    </location>
</feature>
<feature type="chain" id="PRO_5040768569" evidence="3">
    <location>
        <begin position="26"/>
        <end position="545"/>
    </location>
</feature>
<accession>A0A9X2J1X3</accession>
<dbReference type="SUPFAM" id="SSF48452">
    <property type="entry name" value="TPR-like"/>
    <property type="match status" value="1"/>
</dbReference>
<reference evidence="5" key="1">
    <citation type="submission" date="2022-06" db="EMBL/GenBank/DDBJ databases">
        <title>Sphingomicrobium sedimins sp. nov., a marine bacterium isolated from tidal flat.</title>
        <authorList>
            <person name="Kim C.-H."/>
            <person name="Yoo Y."/>
            <person name="Kim J.-J."/>
        </authorList>
    </citation>
    <scope>NUCLEOTIDE SEQUENCE</scope>
    <source>
        <strain evidence="5">GRR-S6-50</strain>
    </source>
</reference>
<evidence type="ECO:0000313" key="6">
    <source>
        <dbReference type="Proteomes" id="UP001155128"/>
    </source>
</evidence>
<dbReference type="Pfam" id="PF07607">
    <property type="entry name" value="DUF1570"/>
    <property type="match status" value="1"/>
</dbReference>
<gene>
    <name evidence="5" type="ORF">NDO55_01205</name>
</gene>
<feature type="domain" description="DUF1570" evidence="4">
    <location>
        <begin position="133"/>
        <end position="237"/>
    </location>
</feature>
<feature type="repeat" description="TPR" evidence="1">
    <location>
        <begin position="334"/>
        <end position="367"/>
    </location>
</feature>
<proteinExistence type="predicted"/>
<evidence type="ECO:0000313" key="5">
    <source>
        <dbReference type="EMBL" id="MCM8556435.1"/>
    </source>
</evidence>
<comment type="caution">
    <text evidence="5">The sequence shown here is derived from an EMBL/GenBank/DDBJ whole genome shotgun (WGS) entry which is preliminary data.</text>
</comment>
<dbReference type="RefSeq" id="WP_252111635.1">
    <property type="nucleotide sequence ID" value="NZ_JAMSHT010000001.1"/>
</dbReference>